<proteinExistence type="predicted"/>
<keyword evidence="6" id="KW-1185">Reference proteome</keyword>
<accession>A0A1X1WX01</accession>
<evidence type="ECO:0000256" key="1">
    <source>
        <dbReference type="SAM" id="MobiDB-lite"/>
    </source>
</evidence>
<keyword evidence="2" id="KW-0472">Membrane</keyword>
<dbReference type="EMBL" id="LQPC01000018">
    <property type="protein sequence ID" value="ORV91132.1"/>
    <property type="molecule type" value="Genomic_DNA"/>
</dbReference>
<name>A0A1X1WX01_MYCIR</name>
<dbReference type="Proteomes" id="UP001084650">
    <property type="component" value="Unassembled WGS sequence"/>
</dbReference>
<keyword evidence="2" id="KW-0812">Transmembrane</keyword>
<keyword evidence="2" id="KW-1133">Transmembrane helix</keyword>
<feature type="region of interest" description="Disordered" evidence="1">
    <location>
        <begin position="45"/>
        <end position="67"/>
    </location>
</feature>
<dbReference type="Proteomes" id="UP000193622">
    <property type="component" value="Unassembled WGS sequence"/>
</dbReference>
<evidence type="ECO:0000256" key="2">
    <source>
        <dbReference type="SAM" id="Phobius"/>
    </source>
</evidence>
<sequence length="67" mass="7613">MDVLKIALLVFLAVAVLTVVVVFIRAVVTKGFPDRRSSEHFDQIYYGAMPPTPKPPWVDDRDDKPRD</sequence>
<organism evidence="4 5">
    <name type="scientific">Mycolicibacterium iranicum</name>
    <name type="common">Mycobacterium iranicum</name>
    <dbReference type="NCBI Taxonomy" id="912594"/>
    <lineage>
        <taxon>Bacteria</taxon>
        <taxon>Bacillati</taxon>
        <taxon>Actinomycetota</taxon>
        <taxon>Actinomycetes</taxon>
        <taxon>Mycobacteriales</taxon>
        <taxon>Mycobacteriaceae</taxon>
        <taxon>Mycolicibacterium</taxon>
    </lineage>
</organism>
<evidence type="ECO:0000313" key="3">
    <source>
        <dbReference type="EMBL" id="MCZ0730351.1"/>
    </source>
</evidence>
<evidence type="ECO:0000313" key="4">
    <source>
        <dbReference type="EMBL" id="ORV91132.1"/>
    </source>
</evidence>
<comment type="caution">
    <text evidence="4">The sequence shown here is derived from an EMBL/GenBank/DDBJ whole genome shotgun (WGS) entry which is preliminary data.</text>
</comment>
<feature type="compositionally biased region" description="Basic and acidic residues" evidence="1">
    <location>
        <begin position="57"/>
        <end position="67"/>
    </location>
</feature>
<dbReference type="AlphaFoldDB" id="A0A1X1WX01"/>
<gene>
    <name evidence="4" type="ORF">AWC12_04235</name>
    <name evidence="3" type="ORF">OY187_20075</name>
</gene>
<dbReference type="RefSeq" id="WP_024448127.1">
    <property type="nucleotide sequence ID" value="NZ_JAPQYE010000009.1"/>
</dbReference>
<evidence type="ECO:0000313" key="5">
    <source>
        <dbReference type="Proteomes" id="UP000193622"/>
    </source>
</evidence>
<feature type="transmembrane region" description="Helical" evidence="2">
    <location>
        <begin position="6"/>
        <end position="28"/>
    </location>
</feature>
<evidence type="ECO:0000313" key="6">
    <source>
        <dbReference type="Proteomes" id="UP001084650"/>
    </source>
</evidence>
<dbReference type="EMBL" id="JAPQYE010000009">
    <property type="protein sequence ID" value="MCZ0730351.1"/>
    <property type="molecule type" value="Genomic_DNA"/>
</dbReference>
<reference evidence="3" key="2">
    <citation type="submission" date="2022-12" db="EMBL/GenBank/DDBJ databases">
        <title>Whole genome sequence of Mycolicibacterium iranicum strain SBH312.</title>
        <authorList>
            <person name="Jani J."/>
            <person name="Arifin Mustapha Z."/>
            <person name="Ahmed K."/>
            <person name="Kai Ling C."/>
        </authorList>
    </citation>
    <scope>NUCLEOTIDE SEQUENCE</scope>
    <source>
        <strain evidence="3">SBH312</strain>
    </source>
</reference>
<protein>
    <submittedName>
        <fullName evidence="4">Uncharacterized protein</fullName>
    </submittedName>
</protein>
<reference evidence="4 5" key="1">
    <citation type="submission" date="2016-01" db="EMBL/GenBank/DDBJ databases">
        <title>The new phylogeny of the genus Mycobacterium.</title>
        <authorList>
            <person name="Tarcisio F."/>
            <person name="Conor M."/>
            <person name="Antonella G."/>
            <person name="Elisabetta G."/>
            <person name="Giulia F.S."/>
            <person name="Sara T."/>
            <person name="Anna F."/>
            <person name="Clotilde B."/>
            <person name="Roberto B."/>
            <person name="Veronica D.S."/>
            <person name="Fabio R."/>
            <person name="Monica P."/>
            <person name="Olivier J."/>
            <person name="Enrico T."/>
            <person name="Nicola S."/>
        </authorList>
    </citation>
    <scope>NUCLEOTIDE SEQUENCE [LARGE SCALE GENOMIC DNA]</scope>
    <source>
        <strain evidence="4 5">DSM 45541</strain>
    </source>
</reference>